<accession>A0AC60PK54</accession>
<organism evidence="1 2">
    <name type="scientific">Ixodes persulcatus</name>
    <name type="common">Taiga tick</name>
    <dbReference type="NCBI Taxonomy" id="34615"/>
    <lineage>
        <taxon>Eukaryota</taxon>
        <taxon>Metazoa</taxon>
        <taxon>Ecdysozoa</taxon>
        <taxon>Arthropoda</taxon>
        <taxon>Chelicerata</taxon>
        <taxon>Arachnida</taxon>
        <taxon>Acari</taxon>
        <taxon>Parasitiformes</taxon>
        <taxon>Ixodida</taxon>
        <taxon>Ixodoidea</taxon>
        <taxon>Ixodidae</taxon>
        <taxon>Ixodinae</taxon>
        <taxon>Ixodes</taxon>
    </lineage>
</organism>
<proteinExistence type="predicted"/>
<dbReference type="EMBL" id="JABSTQ010010490">
    <property type="protein sequence ID" value="KAG0420607.1"/>
    <property type="molecule type" value="Genomic_DNA"/>
</dbReference>
<evidence type="ECO:0000313" key="1">
    <source>
        <dbReference type="EMBL" id="KAG0420607.1"/>
    </source>
</evidence>
<feature type="non-terminal residue" evidence="1">
    <location>
        <position position="1276"/>
    </location>
</feature>
<dbReference type="Proteomes" id="UP000805193">
    <property type="component" value="Unassembled WGS sequence"/>
</dbReference>
<sequence length="1276" mass="137649">MTSGGQRRRPCLLWVVLAPARRCASSKAGQAPAGWSGAQPYLACRDEGGPDSGRVDKTVDVLPPWHRVRDRKLVLLLALLLHGARSLPTSDLFPFGITQDQSLTKENDVSSAEVQLSHPITFYGTEYSTLYVNDNGLVSFLTEVPSFFSAEFPLSYPLIAPLYCDVDTRGTGRVFYRETQEESLLLRFTALVSSQYAAASFRARSLFVATWDAVGYYERKIDKVNTFQLVIGSDERDAYALLLYPEGGIQWIQADGKVPSLPDAKAQAGFMSGDNTRYTLLRGSGTDHVVNLDKMGNTGVPGQWLFRISGQDGAEPDSAGRAASDGGGTCASARVPCPPSSVCVDYEAGFCCRCDRGSFGNGKNCIKDGAAQRVNGKLTGVVNELPIGAEVDFHSYVVTGDGRSYTALSRVAPVSLASDLRALLTIADVVGWLFALPQGTDAVNGFTLTGGEFNRTAEVRFKQTGHQVTIHEHYLGVDVFNMMKVNVEVRGSLPTISQGSKVTVDDYSQDFDHVSPGVVKAHLSNRFSLEGSSLPVEYTVDQTIVFSECPHAPVGKKGLQRVQVGRNFVDLDTKDGIVRYAQTTKVSPVDGDHPCQGIQCGAHSSCVADGTGHRCQCNVGYETLHGRGQLPICVDVNECTSGQHNCHVHAECMNLEGSFACRCRPGYNGDGVNCQGEPTCASLRCDPAAECVQPSPDQAPQCRCPAGFTGDGSSCVPSATDCRQSPLMCDVNAQCEYNARTRSYGCRCRSGFRGDGVFCVEQSCLEADDCHPDAHCVYDRQVDAYFCACDPGFSGDGYVCYPQGRRPGCEVLHDCHPRAQCVLNVTSGQHQCRCVVGYRGDGYQCVQGPAEGDCSRCAPTGGACVRDADGRPMCRCVEGYEGDGYICRPLDECSTLDNCDPHAQCLFDGRRYRCQCNDGYSGDGKVCEPRHDTSHTGKRTRSAPPCGDERMQTSEPERPGFTGDGRACAPAPRDQGGYLLFGQGMSILQMPLAPTKGNPGKLLLMEQHQTVVGLASDCADGHIYWTDAASGTIRRAFSNGSSPETFRSGLRSPEGIAVDWASRNIFWTDSLDDTVEVASLDGAYHHVIVHDGLVNPRGIAVHPALGKVYWTDWDRSRPRIEACHMDGTGRSVLVEGDGLELPNMLALDLEHNDLCWTDAGRRTVECVNLSGGGRRTVYTPAQYPFGLALAAGKVFWTDWAIPFIHTVDRNGGTAEPLKLPLGGNGKLYGITAVAGHCPQLTNACSHQNGGCRHLCLPSGQWGRTCHCGGNSTACNE</sequence>
<reference evidence="1 2" key="1">
    <citation type="journal article" date="2020" name="Cell">
        <title>Large-Scale Comparative Analyses of Tick Genomes Elucidate Their Genetic Diversity and Vector Capacities.</title>
        <authorList>
            <consortium name="Tick Genome and Microbiome Consortium (TIGMIC)"/>
            <person name="Jia N."/>
            <person name="Wang J."/>
            <person name="Shi W."/>
            <person name="Du L."/>
            <person name="Sun Y."/>
            <person name="Zhan W."/>
            <person name="Jiang J.F."/>
            <person name="Wang Q."/>
            <person name="Zhang B."/>
            <person name="Ji P."/>
            <person name="Bell-Sakyi L."/>
            <person name="Cui X.M."/>
            <person name="Yuan T.T."/>
            <person name="Jiang B.G."/>
            <person name="Yang W.F."/>
            <person name="Lam T.T."/>
            <person name="Chang Q.C."/>
            <person name="Ding S.J."/>
            <person name="Wang X.J."/>
            <person name="Zhu J.G."/>
            <person name="Ruan X.D."/>
            <person name="Zhao L."/>
            <person name="Wei J.T."/>
            <person name="Ye R.Z."/>
            <person name="Que T.C."/>
            <person name="Du C.H."/>
            <person name="Zhou Y.H."/>
            <person name="Cheng J.X."/>
            <person name="Dai P.F."/>
            <person name="Guo W.B."/>
            <person name="Han X.H."/>
            <person name="Huang E.J."/>
            <person name="Li L.F."/>
            <person name="Wei W."/>
            <person name="Gao Y.C."/>
            <person name="Liu J.Z."/>
            <person name="Shao H.Z."/>
            <person name="Wang X."/>
            <person name="Wang C.C."/>
            <person name="Yang T.C."/>
            <person name="Huo Q.B."/>
            <person name="Li W."/>
            <person name="Chen H.Y."/>
            <person name="Chen S.E."/>
            <person name="Zhou L.G."/>
            <person name="Ni X.B."/>
            <person name="Tian J.H."/>
            <person name="Sheng Y."/>
            <person name="Liu T."/>
            <person name="Pan Y.S."/>
            <person name="Xia L.Y."/>
            <person name="Li J."/>
            <person name="Zhao F."/>
            <person name="Cao W.C."/>
        </authorList>
    </citation>
    <scope>NUCLEOTIDE SEQUENCE [LARGE SCALE GENOMIC DNA]</scope>
    <source>
        <strain evidence="1">Iper-2018</strain>
    </source>
</reference>
<name>A0AC60PK54_IXOPE</name>
<evidence type="ECO:0000313" key="2">
    <source>
        <dbReference type="Proteomes" id="UP000805193"/>
    </source>
</evidence>
<protein>
    <submittedName>
        <fullName evidence="1">Uncharacterized protein</fullName>
    </submittedName>
</protein>
<gene>
    <name evidence="1" type="ORF">HPB47_003387</name>
</gene>
<keyword evidence="2" id="KW-1185">Reference proteome</keyword>
<comment type="caution">
    <text evidence="1">The sequence shown here is derived from an EMBL/GenBank/DDBJ whole genome shotgun (WGS) entry which is preliminary data.</text>
</comment>